<accession>A0A0L6UQG2</accession>
<dbReference type="EMBL" id="LAVV01009333">
    <property type="protein sequence ID" value="KNZ50771.1"/>
    <property type="molecule type" value="Genomic_DNA"/>
</dbReference>
<evidence type="ECO:0000313" key="1">
    <source>
        <dbReference type="EMBL" id="KNZ50771.1"/>
    </source>
</evidence>
<reference evidence="1 2" key="1">
    <citation type="submission" date="2015-08" db="EMBL/GenBank/DDBJ databases">
        <title>Next Generation Sequencing and Analysis of the Genome of Puccinia sorghi L Schw, the Causal Agent of Maize Common Rust.</title>
        <authorList>
            <person name="Rochi L."/>
            <person name="Burguener G."/>
            <person name="Darino M."/>
            <person name="Turjanski A."/>
            <person name="Kreff E."/>
            <person name="Dieguez M.J."/>
            <person name="Sacco F."/>
        </authorList>
    </citation>
    <scope>NUCLEOTIDE SEQUENCE [LARGE SCALE GENOMIC DNA]</scope>
    <source>
        <strain evidence="1 2">RO10H11247</strain>
    </source>
</reference>
<dbReference type="AlphaFoldDB" id="A0A0L6UQG2"/>
<proteinExistence type="predicted"/>
<sequence length="115" mass="13424">MIDKLFTEPNKHVEPRSNFSYEFFLLQWQFQVNFESQKHTDHEIQEKLACLFEREEILKDKINLFVVTSTESTQLYSTSILREIGNLQIAQSKEASKIGVEFGDLNPRNIPPSTC</sequence>
<protein>
    <submittedName>
        <fullName evidence="1">Uncharacterized protein</fullName>
    </submittedName>
</protein>
<dbReference type="Proteomes" id="UP000037035">
    <property type="component" value="Unassembled WGS sequence"/>
</dbReference>
<dbReference type="VEuPathDB" id="FungiDB:VP01_4248g3"/>
<comment type="caution">
    <text evidence="1">The sequence shown here is derived from an EMBL/GenBank/DDBJ whole genome shotgun (WGS) entry which is preliminary data.</text>
</comment>
<evidence type="ECO:0000313" key="2">
    <source>
        <dbReference type="Proteomes" id="UP000037035"/>
    </source>
</evidence>
<organism evidence="1 2">
    <name type="scientific">Puccinia sorghi</name>
    <dbReference type="NCBI Taxonomy" id="27349"/>
    <lineage>
        <taxon>Eukaryota</taxon>
        <taxon>Fungi</taxon>
        <taxon>Dikarya</taxon>
        <taxon>Basidiomycota</taxon>
        <taxon>Pucciniomycotina</taxon>
        <taxon>Pucciniomycetes</taxon>
        <taxon>Pucciniales</taxon>
        <taxon>Pucciniaceae</taxon>
        <taxon>Puccinia</taxon>
    </lineage>
</organism>
<gene>
    <name evidence="1" type="ORF">VP01_4248g3</name>
</gene>
<name>A0A0L6UQG2_9BASI</name>
<dbReference type="STRING" id="27349.A0A0L6UQG2"/>
<keyword evidence="2" id="KW-1185">Reference proteome</keyword>